<dbReference type="PANTHER" id="PTHR47359:SF3">
    <property type="entry name" value="NLP_P60 DOMAIN-CONTAINING PROTEIN-RELATED"/>
    <property type="match status" value="1"/>
</dbReference>
<evidence type="ECO:0000313" key="8">
    <source>
        <dbReference type="EMBL" id="MEU5709552.1"/>
    </source>
</evidence>
<evidence type="ECO:0000256" key="6">
    <source>
        <dbReference type="SAM" id="SignalP"/>
    </source>
</evidence>
<keyword evidence="6" id="KW-0732">Signal</keyword>
<reference evidence="8 9" key="1">
    <citation type="submission" date="2024-06" db="EMBL/GenBank/DDBJ databases">
        <title>The Natural Products Discovery Center: Release of the First 8490 Sequenced Strains for Exploring Actinobacteria Biosynthetic Diversity.</title>
        <authorList>
            <person name="Kalkreuter E."/>
            <person name="Kautsar S.A."/>
            <person name="Yang D."/>
            <person name="Bader C.D."/>
            <person name="Teijaro C.N."/>
            <person name="Fluegel L."/>
            <person name="Davis C.M."/>
            <person name="Simpson J.R."/>
            <person name="Lauterbach L."/>
            <person name="Steele A.D."/>
            <person name="Gui C."/>
            <person name="Meng S."/>
            <person name="Li G."/>
            <person name="Viehrig K."/>
            <person name="Ye F."/>
            <person name="Su P."/>
            <person name="Kiefer A.F."/>
            <person name="Nichols A."/>
            <person name="Cepeda A.J."/>
            <person name="Yan W."/>
            <person name="Fan B."/>
            <person name="Jiang Y."/>
            <person name="Adhikari A."/>
            <person name="Zheng C.-J."/>
            <person name="Schuster L."/>
            <person name="Cowan T.M."/>
            <person name="Smanski M.J."/>
            <person name="Chevrette M.G."/>
            <person name="De Carvalho L.P.S."/>
            <person name="Shen B."/>
        </authorList>
    </citation>
    <scope>NUCLEOTIDE SEQUENCE [LARGE SCALE GENOMIC DNA]</scope>
    <source>
        <strain evidence="8 9">NPDC020594</strain>
    </source>
</reference>
<keyword evidence="9" id="KW-1185">Reference proteome</keyword>
<keyword evidence="2" id="KW-0645">Protease</keyword>
<dbReference type="InterPro" id="IPR038765">
    <property type="entry name" value="Papain-like_cys_pep_sf"/>
</dbReference>
<dbReference type="RefSeq" id="WP_030641927.1">
    <property type="nucleotide sequence ID" value="NZ_JBEXDP010000051.1"/>
</dbReference>
<evidence type="ECO:0000256" key="3">
    <source>
        <dbReference type="ARBA" id="ARBA00022801"/>
    </source>
</evidence>
<comment type="similarity">
    <text evidence="1">Belongs to the peptidase C40 family.</text>
</comment>
<sequence length="335" mass="35830">MGSHRRLAPSGFDRGAVALCVLSAAAALGAVPAQAVPGADTRAEVDRLYEEAEKATQAFDKADERAGRLRREVRHAQDHIARQQQRVNDLREQLGSLAGAQYRSGGIDPTVALLFSADPEDYLDKASTLDRIGSRQARRLGELQSALRDLAQERAEAAGKLAELEKSRKAVAAHKRTVEQKLARARRLINALPTAERAAYDRASRGGRADLPDLTGAPAPDGRAAAALAAARSALGRPYVWGANGPSGFDCSGLMQWAYAHAGVHLPRTSQEQRFAGRQVPLSQARPGDLVVYRSDASHVAIYAGNGQVIHAPYPGAPVRYDPVGMMPVSSVTRP</sequence>
<feature type="coiled-coil region" evidence="5">
    <location>
        <begin position="45"/>
        <end position="100"/>
    </location>
</feature>
<accession>A0ABV3AE50</accession>
<feature type="coiled-coil region" evidence="5">
    <location>
        <begin position="140"/>
        <end position="167"/>
    </location>
</feature>
<dbReference type="InterPro" id="IPR051794">
    <property type="entry name" value="PG_Endopeptidase_C40"/>
</dbReference>
<keyword evidence="5" id="KW-0175">Coiled coil</keyword>
<protein>
    <submittedName>
        <fullName evidence="8">NlpC/P60 family protein</fullName>
    </submittedName>
</protein>
<evidence type="ECO:0000256" key="2">
    <source>
        <dbReference type="ARBA" id="ARBA00022670"/>
    </source>
</evidence>
<dbReference type="PROSITE" id="PS51935">
    <property type="entry name" value="NLPC_P60"/>
    <property type="match status" value="1"/>
</dbReference>
<dbReference type="InterPro" id="IPR000064">
    <property type="entry name" value="NLP_P60_dom"/>
</dbReference>
<evidence type="ECO:0000313" key="9">
    <source>
        <dbReference type="Proteomes" id="UP001551011"/>
    </source>
</evidence>
<organism evidence="8 9">
    <name type="scientific">Streptomyces flaveolus</name>
    <dbReference type="NCBI Taxonomy" id="67297"/>
    <lineage>
        <taxon>Bacteria</taxon>
        <taxon>Bacillati</taxon>
        <taxon>Actinomycetota</taxon>
        <taxon>Actinomycetes</taxon>
        <taxon>Kitasatosporales</taxon>
        <taxon>Streptomycetaceae</taxon>
        <taxon>Streptomyces</taxon>
    </lineage>
</organism>
<evidence type="ECO:0000256" key="4">
    <source>
        <dbReference type="ARBA" id="ARBA00022807"/>
    </source>
</evidence>
<dbReference type="Pfam" id="PF00877">
    <property type="entry name" value="NLPC_P60"/>
    <property type="match status" value="1"/>
</dbReference>
<dbReference type="EMBL" id="JBFAEG010000015">
    <property type="protein sequence ID" value="MEU5709552.1"/>
    <property type="molecule type" value="Genomic_DNA"/>
</dbReference>
<feature type="chain" id="PRO_5047026206" evidence="6">
    <location>
        <begin position="36"/>
        <end position="335"/>
    </location>
</feature>
<dbReference type="SUPFAM" id="SSF54001">
    <property type="entry name" value="Cysteine proteinases"/>
    <property type="match status" value="1"/>
</dbReference>
<evidence type="ECO:0000259" key="7">
    <source>
        <dbReference type="PROSITE" id="PS51935"/>
    </source>
</evidence>
<evidence type="ECO:0000256" key="1">
    <source>
        <dbReference type="ARBA" id="ARBA00007074"/>
    </source>
</evidence>
<evidence type="ECO:0000256" key="5">
    <source>
        <dbReference type="SAM" id="Coils"/>
    </source>
</evidence>
<dbReference type="Proteomes" id="UP001551011">
    <property type="component" value="Unassembled WGS sequence"/>
</dbReference>
<feature type="domain" description="NlpC/P60" evidence="7">
    <location>
        <begin position="221"/>
        <end position="335"/>
    </location>
</feature>
<gene>
    <name evidence="8" type="ORF">AB0H04_22205</name>
</gene>
<keyword evidence="3" id="KW-0378">Hydrolase</keyword>
<proteinExistence type="inferred from homology"/>
<dbReference type="Gene3D" id="3.90.1720.10">
    <property type="entry name" value="endopeptidase domain like (from Nostoc punctiforme)"/>
    <property type="match status" value="1"/>
</dbReference>
<feature type="signal peptide" evidence="6">
    <location>
        <begin position="1"/>
        <end position="35"/>
    </location>
</feature>
<keyword evidence="4" id="KW-0788">Thiol protease</keyword>
<name>A0ABV3AE50_9ACTN</name>
<dbReference type="PANTHER" id="PTHR47359">
    <property type="entry name" value="PEPTIDOGLYCAN DL-ENDOPEPTIDASE CWLO"/>
    <property type="match status" value="1"/>
</dbReference>
<comment type="caution">
    <text evidence="8">The sequence shown here is derived from an EMBL/GenBank/DDBJ whole genome shotgun (WGS) entry which is preliminary data.</text>
</comment>